<evidence type="ECO:0000313" key="3">
    <source>
        <dbReference type="Proteomes" id="UP001152656"/>
    </source>
</evidence>
<comment type="caution">
    <text evidence="1">The sequence shown here is derived from an EMBL/GenBank/DDBJ whole genome shotgun (WGS) entry which is preliminary data.</text>
</comment>
<organism evidence="1 3">
    <name type="scientific">Lactococcus lactis</name>
    <dbReference type="NCBI Taxonomy" id="1358"/>
    <lineage>
        <taxon>Bacteria</taxon>
        <taxon>Bacillati</taxon>
        <taxon>Bacillota</taxon>
        <taxon>Bacilli</taxon>
        <taxon>Lactobacillales</taxon>
        <taxon>Streptococcaceae</taxon>
        <taxon>Lactococcus</taxon>
    </lineage>
</organism>
<accession>A0A2A9IQ55</accession>
<reference evidence="1" key="4">
    <citation type="journal article" date="2023" name="Food Microbiol.">
        <title>Evaluation of the fermentation potential of lactic acid bacteria isolated from herbs, fruits and vegetables as starter cultures in nut-based milk alternatives.</title>
        <authorList>
            <person name="Huang W."/>
            <person name="Dong A."/>
            <person name="Pham H.T."/>
            <person name="Zhou C."/>
            <person name="Huo Z."/>
            <person name="Watjen A.P."/>
            <person name="Prakash S."/>
            <person name="Bang-Berthelsen C.H."/>
            <person name="Turner M.S."/>
        </authorList>
    </citation>
    <scope>NUCLEOTIDE SEQUENCE</scope>
    <source>
        <strain evidence="1">581</strain>
    </source>
</reference>
<proteinExistence type="predicted"/>
<dbReference type="RefSeq" id="WP_038601327.1">
    <property type="nucleotide sequence ID" value="NZ_CABJEC010000001.1"/>
</dbReference>
<name>A0A2A9IQ55_9LACT</name>
<dbReference type="Proteomes" id="UP000225275">
    <property type="component" value="Unassembled WGS sequence"/>
</dbReference>
<evidence type="ECO:0000313" key="2">
    <source>
        <dbReference type="EMBL" id="PFG89419.1"/>
    </source>
</evidence>
<gene>
    <name evidence="2" type="ORF">BW154_08080</name>
    <name evidence="1" type="ORF">OGZ39_06390</name>
</gene>
<reference evidence="1" key="3">
    <citation type="submission" date="2022-10" db="EMBL/GenBank/DDBJ databases">
        <authorList>
            <person name="Turner M.S."/>
            <person name="Huang W."/>
        </authorList>
    </citation>
    <scope>NUCLEOTIDE SEQUENCE</scope>
    <source>
        <strain evidence="1">581</strain>
    </source>
</reference>
<dbReference type="AlphaFoldDB" id="A0A2A9IQ55"/>
<evidence type="ECO:0000313" key="1">
    <source>
        <dbReference type="EMBL" id="MDG4981284.1"/>
    </source>
</evidence>
<dbReference type="EMBL" id="JAOWLP010000004">
    <property type="protein sequence ID" value="MDG4981284.1"/>
    <property type="molecule type" value="Genomic_DNA"/>
</dbReference>
<dbReference type="Proteomes" id="UP001152656">
    <property type="component" value="Unassembled WGS sequence"/>
</dbReference>
<protein>
    <submittedName>
        <fullName evidence="1">Uncharacterized protein</fullName>
    </submittedName>
</protein>
<reference evidence="2" key="1">
    <citation type="submission" date="2017-01" db="EMBL/GenBank/DDBJ databases">
        <authorList>
            <person name="Lo R."/>
        </authorList>
    </citation>
    <scope>NUCLEOTIDE SEQUENCE</scope>
    <source>
        <strain evidence="2">537</strain>
    </source>
</reference>
<dbReference type="EMBL" id="MTJS01000002">
    <property type="protein sequence ID" value="PFG89419.1"/>
    <property type="molecule type" value="Genomic_DNA"/>
</dbReference>
<sequence>MKKIIIFAAAVCILTMGLFNYLKSPGNNLGDLATKAVTPKILKSQNNKVNEKSLDNFAKNDQIIISSPDKDKAKNSVVKKELYKADNKFSRKQLYTLYNDSKDSMEGASRSVTDFINDILGSK</sequence>
<dbReference type="KEGG" id="llj:LG36_1357"/>
<reference evidence="2" key="2">
    <citation type="journal article" date="2018" name="Food Control">
        <title>Characterization of Lactococcus lactis isolates from herbs, fruits and vegetables for use as biopreservatives against Listeria monocytogenes in cheese.</title>
        <authorList>
            <person name="Ho V."/>
            <person name="Lo R."/>
            <person name="Bansal N."/>
            <person name="Turner M.S."/>
        </authorList>
    </citation>
    <scope>NUCLEOTIDE SEQUENCE</scope>
    <source>
        <strain evidence="2">537</strain>
    </source>
</reference>